<evidence type="ECO:0000313" key="2">
    <source>
        <dbReference type="EMBL" id="KAF2857578.1"/>
    </source>
</evidence>
<dbReference type="AlphaFoldDB" id="A0A6A7BST8"/>
<dbReference type="EMBL" id="MU006036">
    <property type="protein sequence ID" value="KAF2857578.1"/>
    <property type="molecule type" value="Genomic_DNA"/>
</dbReference>
<keyword evidence="1" id="KW-0472">Membrane</keyword>
<name>A0A6A7BST8_9PEZI</name>
<protein>
    <submittedName>
        <fullName evidence="2">Uncharacterized protein</fullName>
    </submittedName>
</protein>
<keyword evidence="3" id="KW-1185">Reference proteome</keyword>
<gene>
    <name evidence="2" type="ORF">K470DRAFT_273162</name>
</gene>
<proteinExistence type="predicted"/>
<keyword evidence="1" id="KW-0812">Transmembrane</keyword>
<evidence type="ECO:0000256" key="1">
    <source>
        <dbReference type="SAM" id="Phobius"/>
    </source>
</evidence>
<sequence>MLTKRRAVSVAGIVLPLLLAITAVILCVLGIYAGAKKHRAEQARGRQQIEERRASRRLSNGLPDWWGVKADVRGLEGGVVPAAGGGIQPAMVLAAPAASQKLHTMRKTLR</sequence>
<reference evidence="2" key="1">
    <citation type="journal article" date="2020" name="Stud. Mycol.">
        <title>101 Dothideomycetes genomes: a test case for predicting lifestyles and emergence of pathogens.</title>
        <authorList>
            <person name="Haridas S."/>
            <person name="Albert R."/>
            <person name="Binder M."/>
            <person name="Bloem J."/>
            <person name="Labutti K."/>
            <person name="Salamov A."/>
            <person name="Andreopoulos B."/>
            <person name="Baker S."/>
            <person name="Barry K."/>
            <person name="Bills G."/>
            <person name="Bluhm B."/>
            <person name="Cannon C."/>
            <person name="Castanera R."/>
            <person name="Culley D."/>
            <person name="Daum C."/>
            <person name="Ezra D."/>
            <person name="Gonzalez J."/>
            <person name="Henrissat B."/>
            <person name="Kuo A."/>
            <person name="Liang C."/>
            <person name="Lipzen A."/>
            <person name="Lutzoni F."/>
            <person name="Magnuson J."/>
            <person name="Mondo S."/>
            <person name="Nolan M."/>
            <person name="Ohm R."/>
            <person name="Pangilinan J."/>
            <person name="Park H.-J."/>
            <person name="Ramirez L."/>
            <person name="Alfaro M."/>
            <person name="Sun H."/>
            <person name="Tritt A."/>
            <person name="Yoshinaga Y."/>
            <person name="Zwiers L.-H."/>
            <person name="Turgeon B."/>
            <person name="Goodwin S."/>
            <person name="Spatafora J."/>
            <person name="Crous P."/>
            <person name="Grigoriev I."/>
        </authorList>
    </citation>
    <scope>NUCLEOTIDE SEQUENCE</scope>
    <source>
        <strain evidence="2">CBS 480.64</strain>
    </source>
</reference>
<evidence type="ECO:0000313" key="3">
    <source>
        <dbReference type="Proteomes" id="UP000799421"/>
    </source>
</evidence>
<organism evidence="2 3">
    <name type="scientific">Piedraia hortae CBS 480.64</name>
    <dbReference type="NCBI Taxonomy" id="1314780"/>
    <lineage>
        <taxon>Eukaryota</taxon>
        <taxon>Fungi</taxon>
        <taxon>Dikarya</taxon>
        <taxon>Ascomycota</taxon>
        <taxon>Pezizomycotina</taxon>
        <taxon>Dothideomycetes</taxon>
        <taxon>Dothideomycetidae</taxon>
        <taxon>Capnodiales</taxon>
        <taxon>Piedraiaceae</taxon>
        <taxon>Piedraia</taxon>
    </lineage>
</organism>
<keyword evidence="1" id="KW-1133">Transmembrane helix</keyword>
<feature type="transmembrane region" description="Helical" evidence="1">
    <location>
        <begin position="12"/>
        <end position="35"/>
    </location>
</feature>
<accession>A0A6A7BST8</accession>
<dbReference type="Proteomes" id="UP000799421">
    <property type="component" value="Unassembled WGS sequence"/>
</dbReference>